<evidence type="ECO:0000256" key="1">
    <source>
        <dbReference type="SAM" id="MobiDB-lite"/>
    </source>
</evidence>
<feature type="region of interest" description="Disordered" evidence="1">
    <location>
        <begin position="1"/>
        <end position="45"/>
    </location>
</feature>
<name>Q67U99_ORYSJ</name>
<sequence length="126" mass="13412">MADIGGGATAPMPAPSTHYPARDRELLAGSTGAVAGEEEPSADATVDVEVEREGAALAASLAWSTTSTYLASLSRRRRKRPPATSSDVAWTVEDVTVGDEFRPGTWMTKDTPVDDCHAQKFTNQNF</sequence>
<organism evidence="2 3">
    <name type="scientific">Oryza sativa subsp. japonica</name>
    <name type="common">Rice</name>
    <dbReference type="NCBI Taxonomy" id="39947"/>
    <lineage>
        <taxon>Eukaryota</taxon>
        <taxon>Viridiplantae</taxon>
        <taxon>Streptophyta</taxon>
        <taxon>Embryophyta</taxon>
        <taxon>Tracheophyta</taxon>
        <taxon>Spermatophyta</taxon>
        <taxon>Magnoliopsida</taxon>
        <taxon>Liliopsida</taxon>
        <taxon>Poales</taxon>
        <taxon>Poaceae</taxon>
        <taxon>BOP clade</taxon>
        <taxon>Oryzoideae</taxon>
        <taxon>Oryzeae</taxon>
        <taxon>Oryzinae</taxon>
        <taxon>Oryza</taxon>
        <taxon>Oryza sativa</taxon>
    </lineage>
</organism>
<accession>Q67U99</accession>
<dbReference type="EMBL" id="AP005655">
    <property type="protein sequence ID" value="BAD38272.1"/>
    <property type="molecule type" value="Genomic_DNA"/>
</dbReference>
<dbReference type="AlphaFoldDB" id="Q67U99"/>
<proteinExistence type="predicted"/>
<gene>
    <name evidence="2" type="primary">P0025H07.10</name>
</gene>
<evidence type="ECO:0000313" key="3">
    <source>
        <dbReference type="Proteomes" id="UP000000763"/>
    </source>
</evidence>
<protein>
    <submittedName>
        <fullName evidence="2">Uncharacterized protein</fullName>
    </submittedName>
</protein>
<reference evidence="3" key="2">
    <citation type="journal article" date="2008" name="Nucleic Acids Res.">
        <title>The rice annotation project database (RAP-DB): 2008 update.</title>
        <authorList>
            <consortium name="The rice annotation project (RAP)"/>
        </authorList>
    </citation>
    <scope>GENOME REANNOTATION</scope>
    <source>
        <strain evidence="3">cv. Nipponbare</strain>
    </source>
</reference>
<feature type="compositionally biased region" description="Acidic residues" evidence="1">
    <location>
        <begin position="36"/>
        <end position="45"/>
    </location>
</feature>
<reference evidence="3" key="1">
    <citation type="journal article" date="2005" name="Nature">
        <title>The map-based sequence of the rice genome.</title>
        <authorList>
            <consortium name="International rice genome sequencing project (IRGSP)"/>
            <person name="Matsumoto T."/>
            <person name="Wu J."/>
            <person name="Kanamori H."/>
            <person name="Katayose Y."/>
            <person name="Fujisawa M."/>
            <person name="Namiki N."/>
            <person name="Mizuno H."/>
            <person name="Yamamoto K."/>
            <person name="Antonio B.A."/>
            <person name="Baba T."/>
            <person name="Sakata K."/>
            <person name="Nagamura Y."/>
            <person name="Aoki H."/>
            <person name="Arikawa K."/>
            <person name="Arita K."/>
            <person name="Bito T."/>
            <person name="Chiden Y."/>
            <person name="Fujitsuka N."/>
            <person name="Fukunaka R."/>
            <person name="Hamada M."/>
            <person name="Harada C."/>
            <person name="Hayashi A."/>
            <person name="Hijishita S."/>
            <person name="Honda M."/>
            <person name="Hosokawa S."/>
            <person name="Ichikawa Y."/>
            <person name="Idonuma A."/>
            <person name="Iijima M."/>
            <person name="Ikeda M."/>
            <person name="Ikeno M."/>
            <person name="Ito K."/>
            <person name="Ito S."/>
            <person name="Ito T."/>
            <person name="Ito Y."/>
            <person name="Ito Y."/>
            <person name="Iwabuchi A."/>
            <person name="Kamiya K."/>
            <person name="Karasawa W."/>
            <person name="Kurita K."/>
            <person name="Katagiri S."/>
            <person name="Kikuta A."/>
            <person name="Kobayashi H."/>
            <person name="Kobayashi N."/>
            <person name="Machita K."/>
            <person name="Maehara T."/>
            <person name="Masukawa M."/>
            <person name="Mizubayashi T."/>
            <person name="Mukai Y."/>
            <person name="Nagasaki H."/>
            <person name="Nagata Y."/>
            <person name="Naito S."/>
            <person name="Nakashima M."/>
            <person name="Nakama Y."/>
            <person name="Nakamichi Y."/>
            <person name="Nakamura M."/>
            <person name="Meguro A."/>
            <person name="Negishi M."/>
            <person name="Ohta I."/>
            <person name="Ohta T."/>
            <person name="Okamoto M."/>
            <person name="Ono N."/>
            <person name="Saji S."/>
            <person name="Sakaguchi M."/>
            <person name="Sakai K."/>
            <person name="Shibata M."/>
            <person name="Shimokawa T."/>
            <person name="Song J."/>
            <person name="Takazaki Y."/>
            <person name="Terasawa K."/>
            <person name="Tsugane M."/>
            <person name="Tsuji K."/>
            <person name="Ueda S."/>
            <person name="Waki K."/>
            <person name="Yamagata H."/>
            <person name="Yamamoto M."/>
            <person name="Yamamoto S."/>
            <person name="Yamane H."/>
            <person name="Yoshiki S."/>
            <person name="Yoshihara R."/>
            <person name="Yukawa K."/>
            <person name="Zhong H."/>
            <person name="Yano M."/>
            <person name="Yuan Q."/>
            <person name="Ouyang S."/>
            <person name="Liu J."/>
            <person name="Jones K.M."/>
            <person name="Gansberger K."/>
            <person name="Moffat K."/>
            <person name="Hill J."/>
            <person name="Bera J."/>
            <person name="Fadrosh D."/>
            <person name="Jin S."/>
            <person name="Johri S."/>
            <person name="Kim M."/>
            <person name="Overton L."/>
            <person name="Reardon M."/>
            <person name="Tsitrin T."/>
            <person name="Vuong H."/>
            <person name="Weaver B."/>
            <person name="Ciecko A."/>
            <person name="Tallon L."/>
            <person name="Jackson J."/>
            <person name="Pai G."/>
            <person name="Aken S.V."/>
            <person name="Utterback T."/>
            <person name="Reidmuller S."/>
            <person name="Feldblyum T."/>
            <person name="Hsiao J."/>
            <person name="Zismann V."/>
            <person name="Iobst S."/>
            <person name="de Vazeille A.R."/>
            <person name="Buell C.R."/>
            <person name="Ying K."/>
            <person name="Li Y."/>
            <person name="Lu T."/>
            <person name="Huang Y."/>
            <person name="Zhao Q."/>
            <person name="Feng Q."/>
            <person name="Zhang L."/>
            <person name="Zhu J."/>
            <person name="Weng Q."/>
            <person name="Mu J."/>
            <person name="Lu Y."/>
            <person name="Fan D."/>
            <person name="Liu Y."/>
            <person name="Guan J."/>
            <person name="Zhang Y."/>
            <person name="Yu S."/>
            <person name="Liu X."/>
            <person name="Zhang Y."/>
            <person name="Hong G."/>
            <person name="Han B."/>
            <person name="Choisne N."/>
            <person name="Demange N."/>
            <person name="Orjeda G."/>
            <person name="Samain S."/>
            <person name="Cattolico L."/>
            <person name="Pelletier E."/>
            <person name="Couloux A."/>
            <person name="Segurens B."/>
            <person name="Wincker P."/>
            <person name="D'Hont A."/>
            <person name="Scarpelli C."/>
            <person name="Weissenbach J."/>
            <person name="Salanoubat M."/>
            <person name="Quetier F."/>
            <person name="Yu Y."/>
            <person name="Kim H.R."/>
            <person name="Rambo T."/>
            <person name="Currie J."/>
            <person name="Collura K."/>
            <person name="Luo M."/>
            <person name="Yang T."/>
            <person name="Ammiraju J.S.S."/>
            <person name="Engler F."/>
            <person name="Soderlund C."/>
            <person name="Wing R.A."/>
            <person name="Palmer L.E."/>
            <person name="de la Bastide M."/>
            <person name="Spiegel L."/>
            <person name="Nascimento L."/>
            <person name="Zutavern T."/>
            <person name="O'Shaughnessy A."/>
            <person name="Dike S."/>
            <person name="Dedhia N."/>
            <person name="Preston R."/>
            <person name="Balija V."/>
            <person name="McCombie W.R."/>
            <person name="Chow T."/>
            <person name="Chen H."/>
            <person name="Chung M."/>
            <person name="Chen C."/>
            <person name="Shaw J."/>
            <person name="Wu H."/>
            <person name="Hsiao K."/>
            <person name="Chao Y."/>
            <person name="Chu M."/>
            <person name="Cheng C."/>
            <person name="Hour A."/>
            <person name="Lee P."/>
            <person name="Lin S."/>
            <person name="Lin Y."/>
            <person name="Liou J."/>
            <person name="Liu S."/>
            <person name="Hsing Y."/>
            <person name="Raghuvanshi S."/>
            <person name="Mohanty A."/>
            <person name="Bharti A.K."/>
            <person name="Gaur A."/>
            <person name="Gupta V."/>
            <person name="Kumar D."/>
            <person name="Ravi V."/>
            <person name="Vij S."/>
            <person name="Kapur A."/>
            <person name="Khurana P."/>
            <person name="Khurana P."/>
            <person name="Khurana J.P."/>
            <person name="Tyagi A.K."/>
            <person name="Gaikwad K."/>
            <person name="Singh A."/>
            <person name="Dalal V."/>
            <person name="Srivastava S."/>
            <person name="Dixit A."/>
            <person name="Pal A.K."/>
            <person name="Ghazi I.A."/>
            <person name="Yadav M."/>
            <person name="Pandit A."/>
            <person name="Bhargava A."/>
            <person name="Sureshbabu K."/>
            <person name="Batra K."/>
            <person name="Sharma T.R."/>
            <person name="Mohapatra T."/>
            <person name="Singh N.K."/>
            <person name="Messing J."/>
            <person name="Nelson A.B."/>
            <person name="Fuks G."/>
            <person name="Kavchok S."/>
            <person name="Keizer G."/>
            <person name="Linton E."/>
            <person name="Llaca V."/>
            <person name="Song R."/>
            <person name="Tanyolac B."/>
            <person name="Young S."/>
            <person name="Ho-Il K."/>
            <person name="Hahn J.H."/>
            <person name="Sangsakoo G."/>
            <person name="Vanavichit A."/>
            <person name="de Mattos Luiz.A.T."/>
            <person name="Zimmer P.D."/>
            <person name="Malone G."/>
            <person name="Dellagostin O."/>
            <person name="de Oliveira A.C."/>
            <person name="Bevan M."/>
            <person name="Bancroft I."/>
            <person name="Minx P."/>
            <person name="Cordum H."/>
            <person name="Wilson R."/>
            <person name="Cheng Z."/>
            <person name="Jin W."/>
            <person name="Jiang J."/>
            <person name="Leong S.A."/>
            <person name="Iwama H."/>
            <person name="Gojobori T."/>
            <person name="Itoh T."/>
            <person name="Niimura Y."/>
            <person name="Fujii Y."/>
            <person name="Habara T."/>
            <person name="Sakai H."/>
            <person name="Sato Y."/>
            <person name="Wilson G."/>
            <person name="Kumar K."/>
            <person name="McCouch S."/>
            <person name="Juretic N."/>
            <person name="Hoen D."/>
            <person name="Wright S."/>
            <person name="Bruskiewich R."/>
            <person name="Bureau T."/>
            <person name="Miyao A."/>
            <person name="Hirochika H."/>
            <person name="Nishikawa T."/>
            <person name="Kadowaki K."/>
            <person name="Sugiura M."/>
            <person name="Burr B."/>
            <person name="Sasaki T."/>
        </authorList>
    </citation>
    <scope>NUCLEOTIDE SEQUENCE [LARGE SCALE GENOMIC DNA]</scope>
    <source>
        <strain evidence="3">cv. Nipponbare</strain>
    </source>
</reference>
<dbReference type="Proteomes" id="UP000000763">
    <property type="component" value="Chromosome 9"/>
</dbReference>
<evidence type="ECO:0000313" key="2">
    <source>
        <dbReference type="EMBL" id="BAD38272.1"/>
    </source>
</evidence>